<evidence type="ECO:0000256" key="8">
    <source>
        <dbReference type="ARBA" id="ARBA00022490"/>
    </source>
</evidence>
<keyword evidence="8 14" id="KW-0963">Cytoplasm</keyword>
<organism evidence="18 19">
    <name type="scientific">Peptococcus simiae</name>
    <dbReference type="NCBI Taxonomy" id="1643805"/>
    <lineage>
        <taxon>Bacteria</taxon>
        <taxon>Bacillati</taxon>
        <taxon>Bacillota</taxon>
        <taxon>Clostridia</taxon>
        <taxon>Eubacteriales</taxon>
        <taxon>Peptococcaceae</taxon>
        <taxon>Peptococcus</taxon>
    </lineage>
</organism>
<dbReference type="RefSeq" id="WP_408976889.1">
    <property type="nucleotide sequence ID" value="NZ_JBJUVG010000002.1"/>
</dbReference>
<evidence type="ECO:0000256" key="7">
    <source>
        <dbReference type="ARBA" id="ARBA00019179"/>
    </source>
</evidence>
<dbReference type="CDD" id="cd07182">
    <property type="entry name" value="RNase_HII_bacteria_HII_like"/>
    <property type="match status" value="1"/>
</dbReference>
<evidence type="ECO:0000259" key="17">
    <source>
        <dbReference type="PROSITE" id="PS51975"/>
    </source>
</evidence>
<keyword evidence="19" id="KW-1185">Reference proteome</keyword>
<evidence type="ECO:0000256" key="14">
    <source>
        <dbReference type="HAMAP-Rule" id="MF_00052"/>
    </source>
</evidence>
<evidence type="ECO:0000313" key="18">
    <source>
        <dbReference type="EMBL" id="MFM9413277.1"/>
    </source>
</evidence>
<keyword evidence="11 14" id="KW-0255">Endonuclease</keyword>
<dbReference type="SUPFAM" id="SSF53098">
    <property type="entry name" value="Ribonuclease H-like"/>
    <property type="match status" value="1"/>
</dbReference>
<dbReference type="EMBL" id="JBJUVG010000002">
    <property type="protein sequence ID" value="MFM9413277.1"/>
    <property type="molecule type" value="Genomic_DNA"/>
</dbReference>
<dbReference type="Gene3D" id="3.30.420.10">
    <property type="entry name" value="Ribonuclease H-like superfamily/Ribonuclease H"/>
    <property type="match status" value="1"/>
</dbReference>
<dbReference type="InterPro" id="IPR024567">
    <property type="entry name" value="RNase_HII/HIII_dom"/>
</dbReference>
<evidence type="ECO:0000256" key="3">
    <source>
        <dbReference type="ARBA" id="ARBA00004065"/>
    </source>
</evidence>
<feature type="binding site" evidence="14 15">
    <location>
        <position position="81"/>
    </location>
    <ligand>
        <name>a divalent metal cation</name>
        <dbReference type="ChEBI" id="CHEBI:60240"/>
    </ligand>
</feature>
<evidence type="ECO:0000256" key="4">
    <source>
        <dbReference type="ARBA" id="ARBA00004496"/>
    </source>
</evidence>
<dbReference type="InterPro" id="IPR012337">
    <property type="entry name" value="RNaseH-like_sf"/>
</dbReference>
<dbReference type="Pfam" id="PF01351">
    <property type="entry name" value="RNase_HII"/>
    <property type="match status" value="1"/>
</dbReference>
<evidence type="ECO:0000256" key="13">
    <source>
        <dbReference type="ARBA" id="ARBA00023211"/>
    </source>
</evidence>
<keyword evidence="9 14" id="KW-0540">Nuclease</keyword>
<dbReference type="Proteomes" id="UP001631949">
    <property type="component" value="Unassembled WGS sequence"/>
</dbReference>
<feature type="binding site" evidence="14 15">
    <location>
        <position position="82"/>
    </location>
    <ligand>
        <name>a divalent metal cation</name>
        <dbReference type="ChEBI" id="CHEBI:60240"/>
    </ligand>
</feature>
<evidence type="ECO:0000256" key="16">
    <source>
        <dbReference type="RuleBase" id="RU003515"/>
    </source>
</evidence>
<dbReference type="EC" id="3.1.26.4" evidence="6 14"/>
<evidence type="ECO:0000256" key="5">
    <source>
        <dbReference type="ARBA" id="ARBA00007383"/>
    </source>
</evidence>
<comment type="catalytic activity">
    <reaction evidence="1 14 15 16">
        <text>Endonucleolytic cleavage to 5'-phosphomonoester.</text>
        <dbReference type="EC" id="3.1.26.4"/>
    </reaction>
</comment>
<comment type="cofactor">
    <cofactor evidence="2">
        <name>Mg(2+)</name>
        <dbReference type="ChEBI" id="CHEBI:18420"/>
    </cofactor>
</comment>
<dbReference type="HAMAP" id="MF_00052_B">
    <property type="entry name" value="RNase_HII_B"/>
    <property type="match status" value="1"/>
</dbReference>
<dbReference type="NCBIfam" id="NF000595">
    <property type="entry name" value="PRK00015.1-3"/>
    <property type="match status" value="1"/>
</dbReference>
<evidence type="ECO:0000256" key="12">
    <source>
        <dbReference type="ARBA" id="ARBA00022801"/>
    </source>
</evidence>
<protein>
    <recommendedName>
        <fullName evidence="7 14">Ribonuclease HII</fullName>
        <shortName evidence="14">RNase HII</shortName>
        <ecNumber evidence="6 14">3.1.26.4</ecNumber>
    </recommendedName>
</protein>
<keyword evidence="12 14" id="KW-0378">Hydrolase</keyword>
<name>A0ABW9GXC2_9FIRM</name>
<dbReference type="GO" id="GO:0004523">
    <property type="term" value="F:RNA-DNA hybrid ribonuclease activity"/>
    <property type="evidence" value="ECO:0007669"/>
    <property type="project" value="UniProtKB-EC"/>
</dbReference>
<dbReference type="InterPro" id="IPR022898">
    <property type="entry name" value="RNase_HII"/>
</dbReference>
<reference evidence="18 19" key="1">
    <citation type="journal article" date="2016" name="Int. J. Syst. Evol. Microbiol.">
        <title>Peptococcus simiae sp. nov., isolated from rhesus macaque faeces and emended description of the genus Peptococcus.</title>
        <authorList>
            <person name="Shkoporov A.N."/>
            <person name="Efimov B.A."/>
            <person name="Kondova I."/>
            <person name="Ouwerling B."/>
            <person name="Chaplin A.V."/>
            <person name="Shcherbakova V.A."/>
            <person name="Langermans J.A.M."/>
        </authorList>
    </citation>
    <scope>NUCLEOTIDE SEQUENCE [LARGE SCALE GENOMIC DNA]</scope>
    <source>
        <strain evidence="18 19">M108</strain>
    </source>
</reference>
<evidence type="ECO:0000256" key="2">
    <source>
        <dbReference type="ARBA" id="ARBA00001946"/>
    </source>
</evidence>
<comment type="function">
    <text evidence="3 14 16">Endonuclease that specifically degrades the RNA of RNA-DNA hybrids.</text>
</comment>
<proteinExistence type="inferred from homology"/>
<comment type="cofactor">
    <cofactor evidence="14 15">
        <name>Mn(2+)</name>
        <dbReference type="ChEBI" id="CHEBI:29035"/>
    </cofactor>
    <cofactor evidence="14 15">
        <name>Mg(2+)</name>
        <dbReference type="ChEBI" id="CHEBI:18420"/>
    </cofactor>
    <text evidence="14 15">Manganese or magnesium. Binds 1 divalent metal ion per monomer in the absence of substrate. May bind a second metal ion after substrate binding.</text>
</comment>
<feature type="domain" description="RNase H type-2" evidence="17">
    <location>
        <begin position="75"/>
        <end position="258"/>
    </location>
</feature>
<dbReference type="PANTHER" id="PTHR10954:SF18">
    <property type="entry name" value="RIBONUCLEASE HII"/>
    <property type="match status" value="1"/>
</dbReference>
<evidence type="ECO:0000313" key="19">
    <source>
        <dbReference type="Proteomes" id="UP001631949"/>
    </source>
</evidence>
<evidence type="ECO:0000256" key="6">
    <source>
        <dbReference type="ARBA" id="ARBA00012180"/>
    </source>
</evidence>
<evidence type="ECO:0000256" key="11">
    <source>
        <dbReference type="ARBA" id="ARBA00022759"/>
    </source>
</evidence>
<keyword evidence="13 14" id="KW-0464">Manganese</keyword>
<comment type="similarity">
    <text evidence="5 14 16">Belongs to the RNase HII family.</text>
</comment>
<sequence length="258" mass="27962">MTFDKQSIAQVKTQVKNMAPVDQEALIPALRADARRGLQLLADQLERQMVQRKVEEDRLRALWAHENRLRSQGYIRIAGTDEAGRGPLAGPVVAAAVILPAGILLPGLNDSKKLSEKSRQGLASQIRGQALAYALGQASVEEIDRLNILHAAELAMNRALGALGDFSIVLVDGTNRLAPAFKQENIIGGDQVSASIAAASILAKVHRDALMVKLDELYPGYGLARHKGYGTADHYAALRELGPSPCHRRSFNLGHTKR</sequence>
<dbReference type="NCBIfam" id="NF000594">
    <property type="entry name" value="PRK00015.1-1"/>
    <property type="match status" value="1"/>
</dbReference>
<dbReference type="PROSITE" id="PS51975">
    <property type="entry name" value="RNASE_H_2"/>
    <property type="match status" value="1"/>
</dbReference>
<dbReference type="InterPro" id="IPR036397">
    <property type="entry name" value="RNaseH_sf"/>
</dbReference>
<gene>
    <name evidence="14" type="primary">rnhB</name>
    <name evidence="18" type="ORF">ACKQTC_02705</name>
</gene>
<comment type="subcellular location">
    <subcellularLocation>
        <location evidence="4 14">Cytoplasm</location>
    </subcellularLocation>
</comment>
<evidence type="ECO:0000256" key="1">
    <source>
        <dbReference type="ARBA" id="ARBA00000077"/>
    </source>
</evidence>
<comment type="caution">
    <text evidence="18">The sequence shown here is derived from an EMBL/GenBank/DDBJ whole genome shotgun (WGS) entry which is preliminary data.</text>
</comment>
<dbReference type="InterPro" id="IPR001352">
    <property type="entry name" value="RNase_HII/HIII"/>
</dbReference>
<accession>A0ABW9GXC2</accession>
<evidence type="ECO:0000256" key="10">
    <source>
        <dbReference type="ARBA" id="ARBA00022723"/>
    </source>
</evidence>
<evidence type="ECO:0000256" key="9">
    <source>
        <dbReference type="ARBA" id="ARBA00022722"/>
    </source>
</evidence>
<dbReference type="PANTHER" id="PTHR10954">
    <property type="entry name" value="RIBONUCLEASE H2 SUBUNIT A"/>
    <property type="match status" value="1"/>
</dbReference>
<keyword evidence="10 14" id="KW-0479">Metal-binding</keyword>
<evidence type="ECO:0000256" key="15">
    <source>
        <dbReference type="PROSITE-ProRule" id="PRU01319"/>
    </source>
</evidence>
<feature type="binding site" evidence="14 15">
    <location>
        <position position="172"/>
    </location>
    <ligand>
        <name>a divalent metal cation</name>
        <dbReference type="ChEBI" id="CHEBI:60240"/>
    </ligand>
</feature>